<evidence type="ECO:0000313" key="2">
    <source>
        <dbReference type="Proteomes" id="UP000023152"/>
    </source>
</evidence>
<dbReference type="AlphaFoldDB" id="X6LEU4"/>
<organism evidence="1 2">
    <name type="scientific">Reticulomyxa filosa</name>
    <dbReference type="NCBI Taxonomy" id="46433"/>
    <lineage>
        <taxon>Eukaryota</taxon>
        <taxon>Sar</taxon>
        <taxon>Rhizaria</taxon>
        <taxon>Retaria</taxon>
        <taxon>Foraminifera</taxon>
        <taxon>Monothalamids</taxon>
        <taxon>Reticulomyxidae</taxon>
        <taxon>Reticulomyxa</taxon>
    </lineage>
</organism>
<feature type="non-terminal residue" evidence="1">
    <location>
        <position position="122"/>
    </location>
</feature>
<evidence type="ECO:0000313" key="1">
    <source>
        <dbReference type="EMBL" id="ETN99259.1"/>
    </source>
</evidence>
<name>X6LEU4_RETFI</name>
<protein>
    <submittedName>
        <fullName evidence="1">Uncharacterized protein</fullName>
    </submittedName>
</protein>
<keyword evidence="2" id="KW-1185">Reference proteome</keyword>
<sequence length="122" mass="14272">KDYEFYYNRFSTMQKYLDEISNEPEVTLDKGWLKFFKLQFIQKKTKKHTVDPAAALRLEIFIAALQNICSKNSIDWEYAFGYAQRLGLDASKVDLLKIVAVEKLGRQAAWHVYDKVWEAITG</sequence>
<dbReference type="Proteomes" id="UP000023152">
    <property type="component" value="Unassembled WGS sequence"/>
</dbReference>
<comment type="caution">
    <text evidence="1">The sequence shown here is derived from an EMBL/GenBank/DDBJ whole genome shotgun (WGS) entry which is preliminary data.</text>
</comment>
<proteinExistence type="predicted"/>
<feature type="non-terminal residue" evidence="1">
    <location>
        <position position="1"/>
    </location>
</feature>
<dbReference type="EMBL" id="ASPP01044473">
    <property type="protein sequence ID" value="ETN99259.1"/>
    <property type="molecule type" value="Genomic_DNA"/>
</dbReference>
<accession>X6LEU4</accession>
<reference evidence="1 2" key="1">
    <citation type="journal article" date="2013" name="Curr. Biol.">
        <title>The Genome of the Foraminiferan Reticulomyxa filosa.</title>
        <authorList>
            <person name="Glockner G."/>
            <person name="Hulsmann N."/>
            <person name="Schleicher M."/>
            <person name="Noegel A.A."/>
            <person name="Eichinger L."/>
            <person name="Gallinger C."/>
            <person name="Pawlowski J."/>
            <person name="Sierra R."/>
            <person name="Euteneuer U."/>
            <person name="Pillet L."/>
            <person name="Moustafa A."/>
            <person name="Platzer M."/>
            <person name="Groth M."/>
            <person name="Szafranski K."/>
            <person name="Schliwa M."/>
        </authorList>
    </citation>
    <scope>NUCLEOTIDE SEQUENCE [LARGE SCALE GENOMIC DNA]</scope>
</reference>
<gene>
    <name evidence="1" type="ORF">RFI_38222</name>
</gene>